<protein>
    <submittedName>
        <fullName evidence="4">BTB domain-containing protein</fullName>
    </submittedName>
</protein>
<keyword evidence="3" id="KW-1185">Reference proteome</keyword>
<dbReference type="Pfam" id="PF00651">
    <property type="entry name" value="BTB"/>
    <property type="match status" value="1"/>
</dbReference>
<feature type="region of interest" description="Disordered" evidence="1">
    <location>
        <begin position="378"/>
        <end position="400"/>
    </location>
</feature>
<evidence type="ECO:0000313" key="3">
    <source>
        <dbReference type="Proteomes" id="UP000095282"/>
    </source>
</evidence>
<evidence type="ECO:0000256" key="1">
    <source>
        <dbReference type="SAM" id="MobiDB-lite"/>
    </source>
</evidence>
<evidence type="ECO:0000313" key="4">
    <source>
        <dbReference type="WBParaSite" id="Csp11.Scaffold629.g9240.t1"/>
    </source>
</evidence>
<dbReference type="InterPro" id="IPR011333">
    <property type="entry name" value="SKP1/BTB/POZ_sf"/>
</dbReference>
<dbReference type="WBParaSite" id="Csp11.Scaffold629.g9240.t1">
    <property type="protein sequence ID" value="Csp11.Scaffold629.g9240.t1"/>
    <property type="gene ID" value="Csp11.Scaffold629.g9240"/>
</dbReference>
<feature type="region of interest" description="Disordered" evidence="1">
    <location>
        <begin position="1"/>
        <end position="35"/>
    </location>
</feature>
<dbReference type="PROSITE" id="PS50097">
    <property type="entry name" value="BTB"/>
    <property type="match status" value="1"/>
</dbReference>
<dbReference type="Proteomes" id="UP000095282">
    <property type="component" value="Unplaced"/>
</dbReference>
<evidence type="ECO:0000259" key="2">
    <source>
        <dbReference type="PROSITE" id="PS50097"/>
    </source>
</evidence>
<dbReference type="Gene3D" id="3.30.710.10">
    <property type="entry name" value="Potassium Channel Kv1.1, Chain A"/>
    <property type="match status" value="1"/>
</dbReference>
<accession>A0A1I7UH10</accession>
<dbReference type="STRING" id="1561998.A0A1I7UH10"/>
<name>A0A1I7UH10_9PELO</name>
<dbReference type="InterPro" id="IPR000210">
    <property type="entry name" value="BTB/POZ_dom"/>
</dbReference>
<feature type="compositionally biased region" description="Acidic residues" evidence="1">
    <location>
        <begin position="383"/>
        <end position="400"/>
    </location>
</feature>
<feature type="compositionally biased region" description="Basic and acidic residues" evidence="1">
    <location>
        <begin position="342"/>
        <end position="351"/>
    </location>
</feature>
<dbReference type="eggNOG" id="ENOG502QSZD">
    <property type="taxonomic scope" value="Eukaryota"/>
</dbReference>
<dbReference type="PANTHER" id="PTHR22744:SF17">
    <property type="entry name" value="BTB DOMAIN-CONTAINING PROTEIN"/>
    <property type="match status" value="1"/>
</dbReference>
<sequence length="400" mass="46478">MENKSETLRLFQSTPSKETTEVEEDASETQTSIGTWPPTVGSDMEFIVNCAFDGSSLGNKSFQYLWRNTIKWQFEFYKNSHNVGLRIHCNRRNKSRLWKCHVSIHRQILCPTPFRPPVDYKNYTFDADHPTEEFPNIASTLVLSEFAFHVIVKSVSGIPLKPTIDFSKPMENVLDACLLIEGKKVYVGKSHLAMFSPFFRSLFFSEFLERSLEEIPITGEDVKHEEFIQFLSFLYPFNASIDSSNVDFLLKYSDRFDVPFLMEKCEKWLISREEEEDKAHLMLLAERFHLSTLQNHCLMSLKTSDEIQKLSKSKDYVELSDSSKTALFNRMLEIMNEMSNTEAREREKDEESTYSEDSEPQRLKSSVWRARWLGVGNGGISDFSDEEEEEEENDEVIVVD</sequence>
<reference evidence="4" key="1">
    <citation type="submission" date="2016-11" db="UniProtKB">
        <authorList>
            <consortium name="WormBaseParasite"/>
        </authorList>
    </citation>
    <scope>IDENTIFICATION</scope>
</reference>
<dbReference type="AlphaFoldDB" id="A0A1I7UH10"/>
<dbReference type="SMART" id="SM00225">
    <property type="entry name" value="BTB"/>
    <property type="match status" value="1"/>
</dbReference>
<proteinExistence type="predicted"/>
<dbReference type="CDD" id="cd18186">
    <property type="entry name" value="BTB_POZ_ZBTB_KLHL-like"/>
    <property type="match status" value="1"/>
</dbReference>
<feature type="region of interest" description="Disordered" evidence="1">
    <location>
        <begin position="338"/>
        <end position="364"/>
    </location>
</feature>
<dbReference type="PANTHER" id="PTHR22744">
    <property type="entry name" value="HELIX LOOP HELIX PROTEIN 21-RELATED"/>
    <property type="match status" value="1"/>
</dbReference>
<organism evidence="3 4">
    <name type="scientific">Caenorhabditis tropicalis</name>
    <dbReference type="NCBI Taxonomy" id="1561998"/>
    <lineage>
        <taxon>Eukaryota</taxon>
        <taxon>Metazoa</taxon>
        <taxon>Ecdysozoa</taxon>
        <taxon>Nematoda</taxon>
        <taxon>Chromadorea</taxon>
        <taxon>Rhabditida</taxon>
        <taxon>Rhabditina</taxon>
        <taxon>Rhabditomorpha</taxon>
        <taxon>Rhabditoidea</taxon>
        <taxon>Rhabditidae</taxon>
        <taxon>Peloderinae</taxon>
        <taxon>Caenorhabditis</taxon>
    </lineage>
</organism>
<feature type="domain" description="BTB" evidence="2">
    <location>
        <begin position="174"/>
        <end position="243"/>
    </location>
</feature>
<dbReference type="SUPFAM" id="SSF54695">
    <property type="entry name" value="POZ domain"/>
    <property type="match status" value="1"/>
</dbReference>